<dbReference type="Proteomes" id="UP000825933">
    <property type="component" value="Unassembled WGS sequence"/>
</dbReference>
<reference evidence="2" key="1">
    <citation type="journal article" date="2022" name="Microbiol. Resour. Announc.">
        <title>Draft Genome Sequence of a Methanogenic Archaeon from West Spitsbergen Permafrost.</title>
        <authorList>
            <person name="Trubitsyn V."/>
            <person name="Rivkina E."/>
            <person name="Shcherbakova V."/>
        </authorList>
    </citation>
    <scope>NUCLEOTIDE SEQUENCE [LARGE SCALE GENOMIC DNA]</scope>
    <source>
        <strain evidence="2">VT</strain>
    </source>
</reference>
<evidence type="ECO:0000313" key="2">
    <source>
        <dbReference type="Proteomes" id="UP000825933"/>
    </source>
</evidence>
<organism evidence="1 2">
    <name type="scientific">Methanobacterium spitsbergense</name>
    <dbReference type="NCBI Taxonomy" id="2874285"/>
    <lineage>
        <taxon>Archaea</taxon>
        <taxon>Methanobacteriati</taxon>
        <taxon>Methanobacteriota</taxon>
        <taxon>Methanomada group</taxon>
        <taxon>Methanobacteria</taxon>
        <taxon>Methanobacteriales</taxon>
        <taxon>Methanobacteriaceae</taxon>
        <taxon>Methanobacterium</taxon>
    </lineage>
</organism>
<gene>
    <name evidence="1" type="ORF">K8N75_13480</name>
</gene>
<protein>
    <submittedName>
        <fullName evidence="1">Uncharacterized protein</fullName>
    </submittedName>
</protein>
<accession>A0A8T5V583</accession>
<keyword evidence="2" id="KW-1185">Reference proteome</keyword>
<evidence type="ECO:0000313" key="1">
    <source>
        <dbReference type="EMBL" id="MBZ2167051.1"/>
    </source>
</evidence>
<sequence>MSVSNSKYAFNVLIREKSRLRLSLIFKENYQNKYPSFSQGVEDVIIEGLNSLEGSE</sequence>
<dbReference type="RefSeq" id="WP_223792588.1">
    <property type="nucleotide sequence ID" value="NZ_JAIOUQ010000017.1"/>
</dbReference>
<dbReference type="AlphaFoldDB" id="A0A8T5V583"/>
<dbReference type="EMBL" id="JAIOUQ010000017">
    <property type="protein sequence ID" value="MBZ2167051.1"/>
    <property type="molecule type" value="Genomic_DNA"/>
</dbReference>
<name>A0A8T5V583_9EURY</name>
<comment type="caution">
    <text evidence="1">The sequence shown here is derived from an EMBL/GenBank/DDBJ whole genome shotgun (WGS) entry which is preliminary data.</text>
</comment>
<proteinExistence type="predicted"/>